<name>A0A1D2N1A5_ORCCI</name>
<dbReference type="GO" id="GO:0005739">
    <property type="term" value="C:mitochondrion"/>
    <property type="evidence" value="ECO:0007669"/>
    <property type="project" value="UniProtKB-SubCell"/>
</dbReference>
<dbReference type="InterPro" id="IPR019338">
    <property type="entry name" value="Ribosomal_bL35m"/>
</dbReference>
<reference evidence="9 10" key="1">
    <citation type="journal article" date="2016" name="Genome Biol. Evol.">
        <title>Gene Family Evolution Reflects Adaptation to Soil Environmental Stressors in the Genome of the Collembolan Orchesella cincta.</title>
        <authorList>
            <person name="Faddeeva-Vakhrusheva A."/>
            <person name="Derks M.F."/>
            <person name="Anvar S.Y."/>
            <person name="Agamennone V."/>
            <person name="Suring W."/>
            <person name="Smit S."/>
            <person name="van Straalen N.M."/>
            <person name="Roelofs D."/>
        </authorList>
    </citation>
    <scope>NUCLEOTIDE SEQUENCE [LARGE SCALE GENOMIC DNA]</scope>
    <source>
        <tissue evidence="9">Mixed pool</tissue>
    </source>
</reference>
<evidence type="ECO:0000256" key="5">
    <source>
        <dbReference type="ARBA" id="ARBA00023128"/>
    </source>
</evidence>
<dbReference type="AlphaFoldDB" id="A0A1D2N1A5"/>
<protein>
    <recommendedName>
        <fullName evidence="7">Large ribosomal subunit protein bL35m</fullName>
    </recommendedName>
    <alternativeName>
        <fullName evidence="8">39S ribosomal protein L35, mitochondrial</fullName>
    </alternativeName>
</protein>
<accession>A0A1D2N1A5</accession>
<dbReference type="InterPro" id="IPR021137">
    <property type="entry name" value="Ribosomal_bL35-like"/>
</dbReference>
<dbReference type="Pfam" id="PF01632">
    <property type="entry name" value="Ribosomal_L35p"/>
    <property type="match status" value="1"/>
</dbReference>
<comment type="similarity">
    <text evidence="2">Belongs to the bacterial ribosomal protein bL35 family.</text>
</comment>
<dbReference type="EMBL" id="LJIJ01000302">
    <property type="protein sequence ID" value="ODM99052.1"/>
    <property type="molecule type" value="Genomic_DNA"/>
</dbReference>
<keyword evidence="5" id="KW-0496">Mitochondrion</keyword>
<gene>
    <name evidence="9" type="ORF">Ocin01_07626</name>
</gene>
<keyword evidence="10" id="KW-1185">Reference proteome</keyword>
<evidence type="ECO:0000256" key="8">
    <source>
        <dbReference type="ARBA" id="ARBA00035418"/>
    </source>
</evidence>
<dbReference type="OrthoDB" id="5847109at2759"/>
<keyword evidence="6" id="KW-0687">Ribonucleoprotein</keyword>
<evidence type="ECO:0000256" key="4">
    <source>
        <dbReference type="ARBA" id="ARBA00022980"/>
    </source>
</evidence>
<keyword evidence="4 9" id="KW-0689">Ribosomal protein</keyword>
<dbReference type="GO" id="GO:0003735">
    <property type="term" value="F:structural constituent of ribosome"/>
    <property type="evidence" value="ECO:0007669"/>
    <property type="project" value="InterPro"/>
</dbReference>
<keyword evidence="3" id="KW-0809">Transit peptide</keyword>
<comment type="caution">
    <text evidence="9">The sequence shown here is derived from an EMBL/GenBank/DDBJ whole genome shotgun (WGS) entry which is preliminary data.</text>
</comment>
<dbReference type="GO" id="GO:1990904">
    <property type="term" value="C:ribonucleoprotein complex"/>
    <property type="evidence" value="ECO:0007669"/>
    <property type="project" value="UniProtKB-KW"/>
</dbReference>
<dbReference type="SUPFAM" id="SSF143034">
    <property type="entry name" value="L35p-like"/>
    <property type="match status" value="1"/>
</dbReference>
<dbReference type="PANTHER" id="PTHR15909">
    <property type="entry name" value="39S RIBOSOMAL PROTEIN L35, MITOCHONDRIAL"/>
    <property type="match status" value="1"/>
</dbReference>
<evidence type="ECO:0000256" key="3">
    <source>
        <dbReference type="ARBA" id="ARBA00022946"/>
    </source>
</evidence>
<dbReference type="GO" id="GO:0005840">
    <property type="term" value="C:ribosome"/>
    <property type="evidence" value="ECO:0007669"/>
    <property type="project" value="UniProtKB-KW"/>
</dbReference>
<evidence type="ECO:0000256" key="7">
    <source>
        <dbReference type="ARBA" id="ARBA00035273"/>
    </source>
</evidence>
<dbReference type="PANTHER" id="PTHR15909:SF0">
    <property type="entry name" value="LARGE RIBOSOMAL SUBUNIT PROTEIN BL35M"/>
    <property type="match status" value="1"/>
</dbReference>
<dbReference type="InterPro" id="IPR037229">
    <property type="entry name" value="Ribosomal_bL35_sf"/>
</dbReference>
<sequence>PGSTATNQIKINIRWTRQRSKCDNDTKSISISITKPNRNPFKNCFRQNDSPATDLYPTDLILTPHRISRLKNGGGNHQDVFYVCAFGAPVHVVSIQQMYDETKFCISALPAKANRIGDLIPVWNRVYDLIMALRQLSSFLIRGVTPCGLLSRESGLLRHNHLINTAKPIITTNPNRKTTSPSEISILSHVSGCCSYSTSATHRLIGNSSNTVSPRISSGLLISAFRPSPSPLLKPVGPLLTTSTRNVIKCSLGKGRRKTVKAVIHRFYRLDWGAWISPKPGRARHLWKKSAQRRQRLRYHLFRTSSENRMLERMMTKYWVKKKHFVDDPYETYHTRDNFPITKGVQGIDSTWLRKIKSYRHPRKSPFT</sequence>
<dbReference type="GO" id="GO:0006412">
    <property type="term" value="P:translation"/>
    <property type="evidence" value="ECO:0007669"/>
    <property type="project" value="InterPro"/>
</dbReference>
<evidence type="ECO:0000313" key="10">
    <source>
        <dbReference type="Proteomes" id="UP000094527"/>
    </source>
</evidence>
<evidence type="ECO:0000256" key="6">
    <source>
        <dbReference type="ARBA" id="ARBA00023274"/>
    </source>
</evidence>
<organism evidence="9 10">
    <name type="scientific">Orchesella cincta</name>
    <name type="common">Springtail</name>
    <name type="synonym">Podura cincta</name>
    <dbReference type="NCBI Taxonomy" id="48709"/>
    <lineage>
        <taxon>Eukaryota</taxon>
        <taxon>Metazoa</taxon>
        <taxon>Ecdysozoa</taxon>
        <taxon>Arthropoda</taxon>
        <taxon>Hexapoda</taxon>
        <taxon>Collembola</taxon>
        <taxon>Entomobryomorpha</taxon>
        <taxon>Entomobryoidea</taxon>
        <taxon>Orchesellidae</taxon>
        <taxon>Orchesellinae</taxon>
        <taxon>Orchesella</taxon>
    </lineage>
</organism>
<comment type="subcellular location">
    <subcellularLocation>
        <location evidence="1">Mitochondrion</location>
    </subcellularLocation>
</comment>
<evidence type="ECO:0000256" key="2">
    <source>
        <dbReference type="ARBA" id="ARBA00006598"/>
    </source>
</evidence>
<proteinExistence type="inferred from homology"/>
<evidence type="ECO:0000256" key="1">
    <source>
        <dbReference type="ARBA" id="ARBA00004173"/>
    </source>
</evidence>
<dbReference type="STRING" id="48709.A0A1D2N1A5"/>
<dbReference type="Proteomes" id="UP000094527">
    <property type="component" value="Unassembled WGS sequence"/>
</dbReference>
<feature type="non-terminal residue" evidence="9">
    <location>
        <position position="1"/>
    </location>
</feature>
<evidence type="ECO:0000313" key="9">
    <source>
        <dbReference type="EMBL" id="ODM99052.1"/>
    </source>
</evidence>